<dbReference type="Proteomes" id="UP000275951">
    <property type="component" value="Chromosome"/>
</dbReference>
<dbReference type="Pfam" id="PF12724">
    <property type="entry name" value="Flavodoxin_5"/>
    <property type="match status" value="1"/>
</dbReference>
<dbReference type="AlphaFoldDB" id="A0A3Q9GH77"/>
<keyword evidence="2" id="KW-0560">Oxidoreductase</keyword>
<dbReference type="PANTHER" id="PTHR38030">
    <property type="entry name" value="PROTOPORPHYRINOGEN IX DEHYDROGENASE [MENAQUINONE]"/>
    <property type="match status" value="1"/>
</dbReference>
<evidence type="ECO:0000313" key="2">
    <source>
        <dbReference type="EMBL" id="AZR07736.1"/>
    </source>
</evidence>
<name>A0A3Q9GH77_9ACTO</name>
<dbReference type="SUPFAM" id="SSF52218">
    <property type="entry name" value="Flavoproteins"/>
    <property type="match status" value="1"/>
</dbReference>
<evidence type="ECO:0000259" key="1">
    <source>
        <dbReference type="Pfam" id="PF12724"/>
    </source>
</evidence>
<dbReference type="Gene3D" id="3.40.50.360">
    <property type="match status" value="1"/>
</dbReference>
<gene>
    <name evidence="2" type="ORF">EBQ10_10885</name>
</gene>
<dbReference type="EC" id="1.3.5.3" evidence="2"/>
<organism evidence="2 3">
    <name type="scientific">Trueperella pyogenes</name>
    <dbReference type="NCBI Taxonomy" id="1661"/>
    <lineage>
        <taxon>Bacteria</taxon>
        <taxon>Bacillati</taxon>
        <taxon>Actinomycetota</taxon>
        <taxon>Actinomycetes</taxon>
        <taxon>Actinomycetales</taxon>
        <taxon>Actinomycetaceae</taxon>
        <taxon>Trueperella</taxon>
    </lineage>
</organism>
<dbReference type="GO" id="GO:0070819">
    <property type="term" value="F:menaquinone-dependent protoporphyrinogen oxidase activity"/>
    <property type="evidence" value="ECO:0007669"/>
    <property type="project" value="TreeGrafter"/>
</dbReference>
<dbReference type="PANTHER" id="PTHR38030:SF2">
    <property type="entry name" value="PROTOPORPHYRINOGEN IX DEHYDROGENASE [QUINONE]"/>
    <property type="match status" value="1"/>
</dbReference>
<evidence type="ECO:0000313" key="3">
    <source>
        <dbReference type="Proteomes" id="UP000275951"/>
    </source>
</evidence>
<sequence length="181" mass="19644">MRILLTHSSRFGHTENIIHRVAQRLEEHGFHTDVRPVSAVRSIAGYDAVVVGASVRYGFFAPAVRKLATRLAGSALPSAFIGVNLAAAKPEKNTAETNPYVRKFFAKSPWKPDATVLLGGELNFDLYNRVDAAMLKPILKASGKPWGAGVKVDYTDWAAVEQFAADFAALLDGSTPRHPGE</sequence>
<dbReference type="InterPro" id="IPR026816">
    <property type="entry name" value="Flavodoxin_dom"/>
</dbReference>
<dbReference type="NCBIfam" id="NF008316">
    <property type="entry name" value="PRK11104.1"/>
    <property type="match status" value="1"/>
</dbReference>
<dbReference type="EMBL" id="CP033905">
    <property type="protein sequence ID" value="AZR07736.1"/>
    <property type="molecule type" value="Genomic_DNA"/>
</dbReference>
<dbReference type="GO" id="GO:0010181">
    <property type="term" value="F:FMN binding"/>
    <property type="evidence" value="ECO:0007669"/>
    <property type="project" value="TreeGrafter"/>
</dbReference>
<proteinExistence type="predicted"/>
<dbReference type="GO" id="GO:0006783">
    <property type="term" value="P:heme biosynthetic process"/>
    <property type="evidence" value="ECO:0007669"/>
    <property type="project" value="TreeGrafter"/>
</dbReference>
<reference evidence="2 3" key="1">
    <citation type="submission" date="2018-11" db="EMBL/GenBank/DDBJ databases">
        <title>Multidrug-resistant genes are associated with an 42-kb island TGI1 carrying a complex class 1 integron in a Trueperella pyogenes.</title>
        <authorList>
            <person name="Dong W."/>
        </authorList>
    </citation>
    <scope>NUCLEOTIDE SEQUENCE [LARGE SCALE GENOMIC DNA]</scope>
    <source>
        <strain evidence="2 3">TP4</strain>
    </source>
</reference>
<dbReference type="InterPro" id="IPR029039">
    <property type="entry name" value="Flavoprotein-like_sf"/>
</dbReference>
<feature type="domain" description="Flavodoxin" evidence="1">
    <location>
        <begin position="4"/>
        <end position="144"/>
    </location>
</feature>
<protein>
    <submittedName>
        <fullName evidence="2">Menaquinone-dependent protoporphyrinogen IX dehydrogenase</fullName>
        <ecNumber evidence="2">1.3.5.3</ecNumber>
    </submittedName>
</protein>
<accession>A0A3Q9GH77</accession>
<dbReference type="RefSeq" id="WP_108725963.1">
    <property type="nucleotide sequence ID" value="NZ_CP029001.1"/>
</dbReference>
<dbReference type="InterPro" id="IPR052200">
    <property type="entry name" value="Protoporphyrinogen_IX_DH"/>
</dbReference>